<dbReference type="GO" id="GO:0008270">
    <property type="term" value="F:zinc ion binding"/>
    <property type="evidence" value="ECO:0007669"/>
    <property type="project" value="InterPro"/>
</dbReference>
<dbReference type="EMBL" id="CAJNOL010003251">
    <property type="protein sequence ID" value="CAF1553903.1"/>
    <property type="molecule type" value="Genomic_DNA"/>
</dbReference>
<gene>
    <name evidence="16" type="ORF">JXQ802_LOCUS43843</name>
    <name evidence="15" type="ORF">PYM288_LOCUS28561</name>
</gene>
<dbReference type="Gene3D" id="1.10.441.10">
    <property type="entry name" value="Phosphomannose Isomerase, domain 2"/>
    <property type="match status" value="1"/>
</dbReference>
<dbReference type="InterPro" id="IPR018050">
    <property type="entry name" value="Pmannose_isomerase-type1_CS"/>
</dbReference>
<feature type="binding site" evidence="11">
    <location>
        <position position="112"/>
    </location>
    <ligand>
        <name>Zn(2+)</name>
        <dbReference type="ChEBI" id="CHEBI:29105"/>
    </ligand>
</feature>
<comment type="similarity">
    <text evidence="3">Belongs to the mannose-6-phosphate isomerase type 1 family.</text>
</comment>
<dbReference type="PANTHER" id="PTHR10309:SF0">
    <property type="entry name" value="MANNOSE-6-PHOSPHATE ISOMERASE"/>
    <property type="match status" value="1"/>
</dbReference>
<evidence type="ECO:0000256" key="2">
    <source>
        <dbReference type="ARBA" id="ARBA00004666"/>
    </source>
</evidence>
<comment type="pathway">
    <text evidence="2 12">Nucleotide-sugar biosynthesis; GDP-alpha-D-mannose biosynthesis; alpha-D-mannose 1-phosphate from D-fructose 6-phosphate: step 1/2.</text>
</comment>
<feature type="binding site" evidence="11">
    <location>
        <position position="251"/>
    </location>
    <ligand>
        <name>Zn(2+)</name>
        <dbReference type="ChEBI" id="CHEBI:29105"/>
    </ligand>
</feature>
<dbReference type="Proteomes" id="UP000663854">
    <property type="component" value="Unassembled WGS sequence"/>
</dbReference>
<evidence type="ECO:0000259" key="13">
    <source>
        <dbReference type="Pfam" id="PF20511"/>
    </source>
</evidence>
<evidence type="ECO:0000256" key="11">
    <source>
        <dbReference type="PIRSR" id="PIRSR001480-2"/>
    </source>
</evidence>
<dbReference type="NCBIfam" id="TIGR00218">
    <property type="entry name" value="manA"/>
    <property type="match status" value="1"/>
</dbReference>
<feature type="domain" description="Phosphomannose isomerase type I catalytic" evidence="13">
    <location>
        <begin position="3"/>
        <end position="128"/>
    </location>
</feature>
<dbReference type="GO" id="GO:0005975">
    <property type="term" value="P:carbohydrate metabolic process"/>
    <property type="evidence" value="ECO:0007669"/>
    <property type="project" value="InterPro"/>
</dbReference>
<dbReference type="PRINTS" id="PR00714">
    <property type="entry name" value="MAN6PISMRASE"/>
</dbReference>
<feature type="active site" evidence="10">
    <location>
        <position position="270"/>
    </location>
</feature>
<evidence type="ECO:0000256" key="12">
    <source>
        <dbReference type="RuleBase" id="RU004248"/>
    </source>
</evidence>
<reference evidence="16" key="1">
    <citation type="submission" date="2021-02" db="EMBL/GenBank/DDBJ databases">
        <authorList>
            <person name="Nowell W R."/>
        </authorList>
    </citation>
    <scope>NUCLEOTIDE SEQUENCE</scope>
</reference>
<dbReference type="EMBL" id="CAJNOH010002131">
    <property type="protein sequence ID" value="CAF1274603.1"/>
    <property type="molecule type" value="Genomic_DNA"/>
</dbReference>
<dbReference type="InterPro" id="IPR001250">
    <property type="entry name" value="Man6P_Isoase-1"/>
</dbReference>
<dbReference type="CDD" id="cd07011">
    <property type="entry name" value="cupin_PMI_type_I_N"/>
    <property type="match status" value="1"/>
</dbReference>
<evidence type="ECO:0000256" key="10">
    <source>
        <dbReference type="PIRSR" id="PIRSR001480-1"/>
    </source>
</evidence>
<dbReference type="UniPathway" id="UPA00126">
    <property type="reaction ID" value="UER00423"/>
</dbReference>
<protein>
    <recommendedName>
        <fullName evidence="4">mannose-6-phosphate isomerase</fullName>
        <ecNumber evidence="4">5.3.1.8</ecNumber>
    </recommendedName>
    <alternativeName>
        <fullName evidence="8">Phosphohexomutase</fullName>
    </alternativeName>
    <alternativeName>
        <fullName evidence="9">Phosphomannose isomerase</fullName>
    </alternativeName>
</protein>
<dbReference type="PIRSF" id="PIRSF001480">
    <property type="entry name" value="Mannose-6-phosphate_isomerase"/>
    <property type="match status" value="1"/>
</dbReference>
<evidence type="ECO:0000256" key="7">
    <source>
        <dbReference type="ARBA" id="ARBA00023235"/>
    </source>
</evidence>
<organism evidence="16 17">
    <name type="scientific">Rotaria sordida</name>
    <dbReference type="NCBI Taxonomy" id="392033"/>
    <lineage>
        <taxon>Eukaryota</taxon>
        <taxon>Metazoa</taxon>
        <taxon>Spiralia</taxon>
        <taxon>Gnathifera</taxon>
        <taxon>Rotifera</taxon>
        <taxon>Eurotatoria</taxon>
        <taxon>Bdelloidea</taxon>
        <taxon>Philodinida</taxon>
        <taxon>Philodinidae</taxon>
        <taxon>Rotaria</taxon>
    </lineage>
</organism>
<dbReference type="InterPro" id="IPR014710">
    <property type="entry name" value="RmlC-like_jellyroll"/>
</dbReference>
<dbReference type="Proteomes" id="UP000663870">
    <property type="component" value="Unassembled WGS sequence"/>
</dbReference>
<dbReference type="GO" id="GO:0004476">
    <property type="term" value="F:mannose-6-phosphate isomerase activity"/>
    <property type="evidence" value="ECO:0007669"/>
    <property type="project" value="UniProtKB-EC"/>
</dbReference>
<evidence type="ECO:0000256" key="8">
    <source>
        <dbReference type="ARBA" id="ARBA00029741"/>
    </source>
</evidence>
<dbReference type="SUPFAM" id="SSF51182">
    <property type="entry name" value="RmlC-like cupins"/>
    <property type="match status" value="1"/>
</dbReference>
<evidence type="ECO:0000313" key="16">
    <source>
        <dbReference type="EMBL" id="CAF1553903.1"/>
    </source>
</evidence>
<keyword evidence="6 11" id="KW-0862">Zinc</keyword>
<dbReference type="PROSITE" id="PS00966">
    <property type="entry name" value="PMI_I_2"/>
    <property type="match status" value="1"/>
</dbReference>
<feature type="binding site" evidence="11">
    <location>
        <position position="87"/>
    </location>
    <ligand>
        <name>Zn(2+)</name>
        <dbReference type="ChEBI" id="CHEBI:29105"/>
    </ligand>
</feature>
<dbReference type="PANTHER" id="PTHR10309">
    <property type="entry name" value="MANNOSE-6-PHOSPHATE ISOMERASE"/>
    <property type="match status" value="1"/>
</dbReference>
<evidence type="ECO:0000313" key="17">
    <source>
        <dbReference type="Proteomes" id="UP000663870"/>
    </source>
</evidence>
<comment type="catalytic activity">
    <reaction evidence="1">
        <text>D-mannose 6-phosphate = D-fructose 6-phosphate</text>
        <dbReference type="Rhea" id="RHEA:12356"/>
        <dbReference type="ChEBI" id="CHEBI:58735"/>
        <dbReference type="ChEBI" id="CHEBI:61527"/>
        <dbReference type="EC" id="5.3.1.8"/>
    </reaction>
</comment>
<dbReference type="GO" id="GO:0005829">
    <property type="term" value="C:cytosol"/>
    <property type="evidence" value="ECO:0007669"/>
    <property type="project" value="TreeGrafter"/>
</dbReference>
<accession>A0A815X5N7</accession>
<keyword evidence="5 11" id="KW-0479">Metal-binding</keyword>
<evidence type="ECO:0000259" key="14">
    <source>
        <dbReference type="Pfam" id="PF20512"/>
    </source>
</evidence>
<comment type="cofactor">
    <cofactor evidence="11">
        <name>Zn(2+)</name>
        <dbReference type="ChEBI" id="CHEBI:29105"/>
    </cofactor>
    <text evidence="11">Binds 1 zinc ion per subunit.</text>
</comment>
<evidence type="ECO:0000256" key="3">
    <source>
        <dbReference type="ARBA" id="ARBA00010772"/>
    </source>
</evidence>
<evidence type="ECO:0000256" key="6">
    <source>
        <dbReference type="ARBA" id="ARBA00022833"/>
    </source>
</evidence>
<dbReference type="GO" id="GO:0009298">
    <property type="term" value="P:GDP-mannose biosynthetic process"/>
    <property type="evidence" value="ECO:0007669"/>
    <property type="project" value="UniProtKB-UniPathway"/>
</dbReference>
<evidence type="ECO:0000256" key="1">
    <source>
        <dbReference type="ARBA" id="ARBA00000757"/>
    </source>
</evidence>
<feature type="binding site" evidence="11">
    <location>
        <position position="85"/>
    </location>
    <ligand>
        <name>Zn(2+)</name>
        <dbReference type="ChEBI" id="CHEBI:29105"/>
    </ligand>
</feature>
<dbReference type="Pfam" id="PF20511">
    <property type="entry name" value="PMI_typeI_cat"/>
    <property type="match status" value="1"/>
</dbReference>
<dbReference type="InterPro" id="IPR046458">
    <property type="entry name" value="PMI_typeI_hel"/>
</dbReference>
<dbReference type="Gene3D" id="2.60.120.10">
    <property type="entry name" value="Jelly Rolls"/>
    <property type="match status" value="2"/>
</dbReference>
<feature type="domain" description="Phosphomannose isomerase type I helical insertion" evidence="14">
    <location>
        <begin position="152"/>
        <end position="231"/>
    </location>
</feature>
<dbReference type="Pfam" id="PF20512">
    <property type="entry name" value="PMI_typeI_hel"/>
    <property type="match status" value="1"/>
</dbReference>
<evidence type="ECO:0000256" key="9">
    <source>
        <dbReference type="ARBA" id="ARBA00030762"/>
    </source>
</evidence>
<sequence length="390" mass="44186">MHPIRGTVQPYAWGIIGSSSLVAQFASKFSSIISTQPYAEYWMGTHSKGESYLLDNNQTSLKSYLNIDLPFLFKILSVEKALSIQAHPNKEHAKILHKLNPKEYPDDNHKPEMAIALTKFECLCAFRPYNEINEFIKKYEQLQILCDKNLCEQFSNSISSNMKLSIQQSLLKQIYSNLMQSSSTIISQCINAHLEVISSSTTDSNIELSHLFKNLNKQYPNGDVGLFSIYFFNYIILNPGEAILLKANIPHAYLHGQCIECMACSDNVVRAGLTPKFKDISTLINMLDYQPLTIEQTKFSGKKISENIIQFDPRHVSNIDDFIVEEIKGNNGFIDAIDKPSLMIIIQGQGTMNKETVLFNEADVFLIDKQTSIDFQCNNDLLAYRAYSSI</sequence>
<keyword evidence="17" id="KW-1185">Reference proteome</keyword>
<evidence type="ECO:0000256" key="5">
    <source>
        <dbReference type="ARBA" id="ARBA00022723"/>
    </source>
</evidence>
<dbReference type="PROSITE" id="PS00965">
    <property type="entry name" value="PMI_I_1"/>
    <property type="match status" value="1"/>
</dbReference>
<dbReference type="EC" id="5.3.1.8" evidence="4"/>
<name>A0A815X5N7_9BILA</name>
<keyword evidence="7" id="KW-0413">Isomerase</keyword>
<comment type="caution">
    <text evidence="16">The sequence shown here is derived from an EMBL/GenBank/DDBJ whole genome shotgun (WGS) entry which is preliminary data.</text>
</comment>
<dbReference type="InterPro" id="IPR011051">
    <property type="entry name" value="RmlC_Cupin_sf"/>
</dbReference>
<dbReference type="InterPro" id="IPR016305">
    <property type="entry name" value="Mannose-6-P_Isomerase"/>
</dbReference>
<evidence type="ECO:0000313" key="15">
    <source>
        <dbReference type="EMBL" id="CAF1274603.1"/>
    </source>
</evidence>
<dbReference type="InterPro" id="IPR046457">
    <property type="entry name" value="PMI_typeI_cat"/>
</dbReference>
<dbReference type="AlphaFoldDB" id="A0A815X5N7"/>
<evidence type="ECO:0000256" key="4">
    <source>
        <dbReference type="ARBA" id="ARBA00011956"/>
    </source>
</evidence>
<proteinExistence type="inferred from homology"/>